<dbReference type="GeneTree" id="ENSGT01150000290338"/>
<dbReference type="Gene3D" id="3.30.160.60">
    <property type="entry name" value="Classic Zinc Finger"/>
    <property type="match status" value="1"/>
</dbReference>
<name>A0A4W5Q5J9_9TELE</name>
<feature type="domain" description="U1-C C2H2-type zinc finger" evidence="5">
    <location>
        <begin position="3"/>
        <end position="36"/>
    </location>
</feature>
<keyword evidence="7" id="KW-1185">Reference proteome</keyword>
<dbReference type="InterPro" id="IPR013085">
    <property type="entry name" value="U1-CZ_Znf_C2H2"/>
</dbReference>
<evidence type="ECO:0000256" key="1">
    <source>
        <dbReference type="ARBA" id="ARBA00022723"/>
    </source>
</evidence>
<reference evidence="7" key="1">
    <citation type="submission" date="2018-06" db="EMBL/GenBank/DDBJ databases">
        <title>Genome assembly of Danube salmon.</title>
        <authorList>
            <person name="Macqueen D.J."/>
            <person name="Gundappa M.K."/>
        </authorList>
    </citation>
    <scope>NUCLEOTIDE SEQUENCE [LARGE SCALE GENOMIC DNA]</scope>
</reference>
<dbReference type="STRING" id="62062.ENSHHUP00000069658"/>
<dbReference type="Proteomes" id="UP000314982">
    <property type="component" value="Unassembled WGS sequence"/>
</dbReference>
<dbReference type="InterPro" id="IPR036236">
    <property type="entry name" value="Znf_C2H2_sf"/>
</dbReference>
<keyword evidence="3" id="KW-0862">Zinc</keyword>
<dbReference type="Ensembl" id="ENSHHUT00000071982.1">
    <property type="protein sequence ID" value="ENSHHUP00000069658.1"/>
    <property type="gene ID" value="ENSHHUG00000041020.1"/>
</dbReference>
<accession>A0A4W5Q5J9</accession>
<dbReference type="AlphaFoldDB" id="A0A4W5Q5J9"/>
<evidence type="ECO:0000256" key="3">
    <source>
        <dbReference type="ARBA" id="ARBA00022833"/>
    </source>
</evidence>
<keyword evidence="2" id="KW-0863">Zinc-finger</keyword>
<dbReference type="GO" id="GO:0008270">
    <property type="term" value="F:zinc ion binding"/>
    <property type="evidence" value="ECO:0007669"/>
    <property type="project" value="UniProtKB-KW"/>
</dbReference>
<evidence type="ECO:0000256" key="4">
    <source>
        <dbReference type="SAM" id="MobiDB-lite"/>
    </source>
</evidence>
<dbReference type="PANTHER" id="PTHR16465:SF0">
    <property type="entry name" value="ZINC FINGER MATRIN-TYPE PROTEIN 5"/>
    <property type="match status" value="1"/>
</dbReference>
<proteinExistence type="predicted"/>
<evidence type="ECO:0000259" key="5">
    <source>
        <dbReference type="Pfam" id="PF06220"/>
    </source>
</evidence>
<dbReference type="SUPFAM" id="SSF57667">
    <property type="entry name" value="beta-beta-alpha zinc fingers"/>
    <property type="match status" value="1"/>
</dbReference>
<keyword evidence="1" id="KW-0479">Metal-binding</keyword>
<evidence type="ECO:0000313" key="7">
    <source>
        <dbReference type="Proteomes" id="UP000314982"/>
    </source>
</evidence>
<evidence type="ECO:0000256" key="2">
    <source>
        <dbReference type="ARBA" id="ARBA00022771"/>
    </source>
</evidence>
<dbReference type="GO" id="GO:0005689">
    <property type="term" value="C:U12-type spliceosomal complex"/>
    <property type="evidence" value="ECO:0007669"/>
    <property type="project" value="TreeGrafter"/>
</dbReference>
<sequence>MGKRYYCDYCDRPFQDNMHNRKKHMYGVQHHRSKKAWLDHFRGKKFNFPRVSNLRMQIEDERQSREDPEHRASPERSIEEFLTRRKKRRAALSSGSVLKEEDDDNQPENDLPPTFPHHS</sequence>
<dbReference type="PANTHER" id="PTHR16465">
    <property type="entry name" value="NUCLEASE-RELATED"/>
    <property type="match status" value="1"/>
</dbReference>
<reference evidence="6" key="2">
    <citation type="submission" date="2025-08" db="UniProtKB">
        <authorList>
            <consortium name="Ensembl"/>
        </authorList>
    </citation>
    <scope>IDENTIFICATION</scope>
</reference>
<reference evidence="6" key="3">
    <citation type="submission" date="2025-09" db="UniProtKB">
        <authorList>
            <consortium name="Ensembl"/>
        </authorList>
    </citation>
    <scope>IDENTIFICATION</scope>
</reference>
<dbReference type="Pfam" id="PF06220">
    <property type="entry name" value="zf-U1"/>
    <property type="match status" value="1"/>
</dbReference>
<feature type="region of interest" description="Disordered" evidence="4">
    <location>
        <begin position="52"/>
        <end position="119"/>
    </location>
</feature>
<evidence type="ECO:0000313" key="6">
    <source>
        <dbReference type="Ensembl" id="ENSHHUP00000069658.1"/>
    </source>
</evidence>
<protein>
    <recommendedName>
        <fullName evidence="5">U1-C C2H2-type zinc finger domain-containing protein</fullName>
    </recommendedName>
</protein>
<feature type="compositionally biased region" description="Basic and acidic residues" evidence="4">
    <location>
        <begin position="57"/>
        <end position="83"/>
    </location>
</feature>
<organism evidence="6 7">
    <name type="scientific">Hucho hucho</name>
    <name type="common">huchen</name>
    <dbReference type="NCBI Taxonomy" id="62062"/>
    <lineage>
        <taxon>Eukaryota</taxon>
        <taxon>Metazoa</taxon>
        <taxon>Chordata</taxon>
        <taxon>Craniata</taxon>
        <taxon>Vertebrata</taxon>
        <taxon>Euteleostomi</taxon>
        <taxon>Actinopterygii</taxon>
        <taxon>Neopterygii</taxon>
        <taxon>Teleostei</taxon>
        <taxon>Protacanthopterygii</taxon>
        <taxon>Salmoniformes</taxon>
        <taxon>Salmonidae</taxon>
        <taxon>Salmoninae</taxon>
        <taxon>Hucho</taxon>
    </lineage>
</organism>